<evidence type="ECO:0000313" key="3">
    <source>
        <dbReference type="Proteomes" id="UP000708208"/>
    </source>
</evidence>
<proteinExistence type="predicted"/>
<reference evidence="2" key="1">
    <citation type="submission" date="2021-06" db="EMBL/GenBank/DDBJ databases">
        <authorList>
            <person name="Hodson N. C."/>
            <person name="Mongue J. A."/>
            <person name="Jaron S. K."/>
        </authorList>
    </citation>
    <scope>NUCLEOTIDE SEQUENCE</scope>
</reference>
<accession>A0A8J2KMU8</accession>
<feature type="non-terminal residue" evidence="2">
    <location>
        <position position="1"/>
    </location>
</feature>
<name>A0A8J2KMU8_9HEXA</name>
<sequence length="238" mass="27927">MFFILFWTGFIFQPAAVFGNENQKKIPIVAGLPNDNEILRFSPAWLNELEESYRIGFAKQFRSIQYRNRSTPINPNIPASQESWCRNVSFLSVEQNKRLIHKYGYNSVLNSTINEMLENPRAWLFDQEDHSGNMEDYNQVLPKYEYLGNTRMNLTEVLMHHRISQIIESFSGNESKRNFNQQAETPLPSLRRCKHLSIIEKQLKENTTETLQFTSMTAFIQEMIQKPMVRLFAGENFT</sequence>
<evidence type="ECO:0000256" key="1">
    <source>
        <dbReference type="SAM" id="SignalP"/>
    </source>
</evidence>
<keyword evidence="3" id="KW-1185">Reference proteome</keyword>
<dbReference type="EMBL" id="CAJVCH010160881">
    <property type="protein sequence ID" value="CAG7728261.1"/>
    <property type="molecule type" value="Genomic_DNA"/>
</dbReference>
<dbReference type="AlphaFoldDB" id="A0A8J2KMU8"/>
<feature type="signal peptide" evidence="1">
    <location>
        <begin position="1"/>
        <end position="19"/>
    </location>
</feature>
<comment type="caution">
    <text evidence="2">The sequence shown here is derived from an EMBL/GenBank/DDBJ whole genome shotgun (WGS) entry which is preliminary data.</text>
</comment>
<dbReference type="Proteomes" id="UP000708208">
    <property type="component" value="Unassembled WGS sequence"/>
</dbReference>
<organism evidence="2 3">
    <name type="scientific">Allacma fusca</name>
    <dbReference type="NCBI Taxonomy" id="39272"/>
    <lineage>
        <taxon>Eukaryota</taxon>
        <taxon>Metazoa</taxon>
        <taxon>Ecdysozoa</taxon>
        <taxon>Arthropoda</taxon>
        <taxon>Hexapoda</taxon>
        <taxon>Collembola</taxon>
        <taxon>Symphypleona</taxon>
        <taxon>Sminthuridae</taxon>
        <taxon>Allacma</taxon>
    </lineage>
</organism>
<protein>
    <submittedName>
        <fullName evidence="2">Uncharacterized protein</fullName>
    </submittedName>
</protein>
<keyword evidence="1" id="KW-0732">Signal</keyword>
<evidence type="ECO:0000313" key="2">
    <source>
        <dbReference type="EMBL" id="CAG7728261.1"/>
    </source>
</evidence>
<feature type="chain" id="PRO_5035146031" evidence="1">
    <location>
        <begin position="20"/>
        <end position="238"/>
    </location>
</feature>
<gene>
    <name evidence="2" type="ORF">AFUS01_LOCUS17054</name>
</gene>